<reference evidence="2" key="1">
    <citation type="journal article" date="2020" name="J Insects Food Feed">
        <title>The yellow mealworm (Tenebrio molitor) genome: a resource for the emerging insects as food and feed industry.</title>
        <authorList>
            <person name="Eriksson T."/>
            <person name="Andere A."/>
            <person name="Kelstrup H."/>
            <person name="Emery V."/>
            <person name="Picard C."/>
        </authorList>
    </citation>
    <scope>NUCLEOTIDE SEQUENCE</scope>
    <source>
        <strain evidence="2">Stoneville</strain>
        <tissue evidence="2">Whole head</tissue>
    </source>
</reference>
<protein>
    <submittedName>
        <fullName evidence="2">Uncharacterized protein</fullName>
    </submittedName>
</protein>
<dbReference type="PANTHER" id="PTHR11008:SF32">
    <property type="entry name" value="CIRCADIAN CLOCK-CONTROLLED PROTEIN DAYWAKE-RELATED"/>
    <property type="match status" value="1"/>
</dbReference>
<accession>A0A8J6HA00</accession>
<evidence type="ECO:0000313" key="3">
    <source>
        <dbReference type="Proteomes" id="UP000719412"/>
    </source>
</evidence>
<organism evidence="2 3">
    <name type="scientific">Tenebrio molitor</name>
    <name type="common">Yellow mealworm beetle</name>
    <dbReference type="NCBI Taxonomy" id="7067"/>
    <lineage>
        <taxon>Eukaryota</taxon>
        <taxon>Metazoa</taxon>
        <taxon>Ecdysozoa</taxon>
        <taxon>Arthropoda</taxon>
        <taxon>Hexapoda</taxon>
        <taxon>Insecta</taxon>
        <taxon>Pterygota</taxon>
        <taxon>Neoptera</taxon>
        <taxon>Endopterygota</taxon>
        <taxon>Coleoptera</taxon>
        <taxon>Polyphaga</taxon>
        <taxon>Cucujiformia</taxon>
        <taxon>Tenebrionidae</taxon>
        <taxon>Tenebrio</taxon>
    </lineage>
</organism>
<dbReference type="Gene3D" id="3.15.10.30">
    <property type="entry name" value="Haemolymph juvenile hormone binding protein"/>
    <property type="match status" value="2"/>
</dbReference>
<reference evidence="2" key="2">
    <citation type="submission" date="2021-08" db="EMBL/GenBank/DDBJ databases">
        <authorList>
            <person name="Eriksson T."/>
        </authorList>
    </citation>
    <scope>NUCLEOTIDE SEQUENCE</scope>
    <source>
        <strain evidence="2">Stoneville</strain>
        <tissue evidence="2">Whole head</tissue>
    </source>
</reference>
<evidence type="ECO:0000256" key="1">
    <source>
        <dbReference type="SAM" id="MobiDB-lite"/>
    </source>
</evidence>
<dbReference type="SMART" id="SM00700">
    <property type="entry name" value="JHBP"/>
    <property type="match status" value="1"/>
</dbReference>
<sequence>MTVSAPTFTKCDKRKIDFDDCLSEAIKNAITQLDKPMEQYHLPSLEPLFVPLILPNVDMAPYSVSKFKNFKIFGHTKIIDLKATMNFENKMLTIAITNPEMRYESDYETKSIMFFKLIDTSGAALVTTQNVINMFTFTFEEYTRDNQDYLLVIDSKLEVAPQSVKIHFDNLFKDKILNEGFNRELSADWKKTFVHFGPIYFDSFAQAYGNVFNRSLEKYRDWVNFVSAFLFVDRTDFRDFHEVSCARQKSCVVLRFVLNSVPFGTPTLSEFPDLGSHGLFLAFRRPKKKDLTPTDGSVQFPVFLAFFFSISTGVSSGLNGTRTAERRTPQDAEGRRRRLSDFNDCLYGAVKNAITQLDRPLEEYDLPNLEPFFLPFFLPKAGNKLDLDGNNDNTVRSKNIVFLNRTNFKDKTLTISMINPEVRYEHNYVAKGVMFVLPIESSGPALVTARKYFFTNLKKYTSEVILENVTYTLTFTFEEYTKDNENYLLVVDSELKMAPRAMSGRYDNLFKDKALNDAFCREMSSDWKKPFEHFSSIYFDSYAQG</sequence>
<dbReference type="GO" id="GO:0005615">
    <property type="term" value="C:extracellular space"/>
    <property type="evidence" value="ECO:0007669"/>
    <property type="project" value="TreeGrafter"/>
</dbReference>
<dbReference type="AlphaFoldDB" id="A0A8J6HA00"/>
<dbReference type="InterPro" id="IPR038606">
    <property type="entry name" value="To_sf"/>
</dbReference>
<feature type="compositionally biased region" description="Basic and acidic residues" evidence="1">
    <location>
        <begin position="323"/>
        <end position="334"/>
    </location>
</feature>
<evidence type="ECO:0000313" key="2">
    <source>
        <dbReference type="EMBL" id="KAH0810582.1"/>
    </source>
</evidence>
<dbReference type="InterPro" id="IPR010562">
    <property type="entry name" value="Haemolymph_juvenile_hormone-bd"/>
</dbReference>
<comment type="caution">
    <text evidence="2">The sequence shown here is derived from an EMBL/GenBank/DDBJ whole genome shotgun (WGS) entry which is preliminary data.</text>
</comment>
<name>A0A8J6HA00_TENMO</name>
<dbReference type="Proteomes" id="UP000719412">
    <property type="component" value="Unassembled WGS sequence"/>
</dbReference>
<dbReference type="EMBL" id="JABDTM020027403">
    <property type="protein sequence ID" value="KAH0810582.1"/>
    <property type="molecule type" value="Genomic_DNA"/>
</dbReference>
<feature type="region of interest" description="Disordered" evidence="1">
    <location>
        <begin position="317"/>
        <end position="336"/>
    </location>
</feature>
<dbReference type="PANTHER" id="PTHR11008">
    <property type="entry name" value="PROTEIN TAKEOUT-LIKE PROTEIN"/>
    <property type="match status" value="1"/>
</dbReference>
<proteinExistence type="predicted"/>
<gene>
    <name evidence="2" type="ORF">GEV33_012209</name>
</gene>
<dbReference type="Pfam" id="PF06585">
    <property type="entry name" value="JHBP"/>
    <property type="match status" value="2"/>
</dbReference>
<keyword evidence="3" id="KW-1185">Reference proteome</keyword>